<dbReference type="EMBL" id="AOIO01000040">
    <property type="protein sequence ID" value="ELY97869.1"/>
    <property type="molecule type" value="Genomic_DNA"/>
</dbReference>
<dbReference type="PATRIC" id="fig|29540.5.peg.3681"/>
<keyword evidence="2" id="KW-1185">Reference proteome</keyword>
<reference evidence="1 2" key="1">
    <citation type="journal article" date="2014" name="PLoS Genet.">
        <title>Phylogenetically driven sequencing of extremely halophilic archaea reveals strategies for static and dynamic osmo-response.</title>
        <authorList>
            <person name="Becker E.A."/>
            <person name="Seitzer P.M."/>
            <person name="Tritt A."/>
            <person name="Larsen D."/>
            <person name="Krusor M."/>
            <person name="Yao A.I."/>
            <person name="Wu D."/>
            <person name="Madern D."/>
            <person name="Eisen J.A."/>
            <person name="Darling A.E."/>
            <person name="Facciotti M.T."/>
        </authorList>
    </citation>
    <scope>NUCLEOTIDE SEQUENCE [LARGE SCALE GENOMIC DNA]</scope>
    <source>
        <strain evidence="1 2">DSM 12278</strain>
    </source>
</reference>
<sequence>MSAAVPTDFVRGRVRTGMSELDPSELLPSNRLQTQVLEGDVTQIHRGHQYASTGDTFIIGETTFEVTDVTERTLGDLTDEDARAEGMADLEAYRQLLSRTHDDFEWDDASGVVRHRFERQ</sequence>
<dbReference type="CDD" id="cd06552">
    <property type="entry name" value="ASCH_yqfb_like"/>
    <property type="match status" value="1"/>
</dbReference>
<dbReference type="Proteomes" id="UP000011554">
    <property type="component" value="Unassembled WGS sequence"/>
</dbReference>
<evidence type="ECO:0000313" key="2">
    <source>
        <dbReference type="Proteomes" id="UP000011554"/>
    </source>
</evidence>
<organism evidence="1 2">
    <name type="scientific">Natrialba asiatica (strain ATCC 700177 / DSM 12278 / JCM 9576 / FERM P-10747 / NBRC 102637 / 172P1)</name>
    <dbReference type="NCBI Taxonomy" id="29540"/>
    <lineage>
        <taxon>Archaea</taxon>
        <taxon>Methanobacteriati</taxon>
        <taxon>Methanobacteriota</taxon>
        <taxon>Stenosarchaea group</taxon>
        <taxon>Halobacteria</taxon>
        <taxon>Halobacteriales</taxon>
        <taxon>Natrialbaceae</taxon>
        <taxon>Natrialba</taxon>
    </lineage>
</organism>
<dbReference type="STRING" id="29540.C481_18075"/>
<dbReference type="AlphaFoldDB" id="M0AH32"/>
<comment type="caution">
    <text evidence="1">The sequence shown here is derived from an EMBL/GenBank/DDBJ whole genome shotgun (WGS) entry which is preliminary data.</text>
</comment>
<accession>M0AH32</accession>
<name>M0AH32_NATA1</name>
<dbReference type="SUPFAM" id="SSF88697">
    <property type="entry name" value="PUA domain-like"/>
    <property type="match status" value="1"/>
</dbReference>
<evidence type="ECO:0000313" key="1">
    <source>
        <dbReference type="EMBL" id="ELY97869.1"/>
    </source>
</evidence>
<dbReference type="InterPro" id="IPR015947">
    <property type="entry name" value="PUA-like_sf"/>
</dbReference>
<protein>
    <recommendedName>
        <fullName evidence="3">ASCH domain-containing protein</fullName>
    </recommendedName>
</protein>
<gene>
    <name evidence="1" type="ORF">C481_18075</name>
</gene>
<proteinExistence type="predicted"/>
<evidence type="ECO:0008006" key="3">
    <source>
        <dbReference type="Google" id="ProtNLM"/>
    </source>
</evidence>
<dbReference type="eggNOG" id="arCOG04714">
    <property type="taxonomic scope" value="Archaea"/>
</dbReference>